<proteinExistence type="predicted"/>
<evidence type="ECO:0000256" key="1">
    <source>
        <dbReference type="SAM" id="MobiDB-lite"/>
    </source>
</evidence>
<feature type="chain" id="PRO_5038354108" description="LppX_LprAFG lipoprotein" evidence="2">
    <location>
        <begin position="27"/>
        <end position="309"/>
    </location>
</feature>
<name>A0A2V5K870_9BACL</name>
<feature type="region of interest" description="Disordered" evidence="1">
    <location>
        <begin position="29"/>
        <end position="63"/>
    </location>
</feature>
<accession>A0A2V5K870</accession>
<dbReference type="Proteomes" id="UP000247476">
    <property type="component" value="Unassembled WGS sequence"/>
</dbReference>
<feature type="signal peptide" evidence="2">
    <location>
        <begin position="1"/>
        <end position="26"/>
    </location>
</feature>
<evidence type="ECO:0008006" key="5">
    <source>
        <dbReference type="Google" id="ProtNLM"/>
    </source>
</evidence>
<dbReference type="PROSITE" id="PS51257">
    <property type="entry name" value="PROKAR_LIPOPROTEIN"/>
    <property type="match status" value="1"/>
</dbReference>
<gene>
    <name evidence="3" type="ORF">DLM86_08180</name>
</gene>
<dbReference type="Gene3D" id="2.50.20.20">
    <property type="match status" value="1"/>
</dbReference>
<evidence type="ECO:0000313" key="4">
    <source>
        <dbReference type="Proteomes" id="UP000247476"/>
    </source>
</evidence>
<organism evidence="3 4">
    <name type="scientific">Paenibacillus flagellatus</name>
    <dbReference type="NCBI Taxonomy" id="2211139"/>
    <lineage>
        <taxon>Bacteria</taxon>
        <taxon>Bacillati</taxon>
        <taxon>Bacillota</taxon>
        <taxon>Bacilli</taxon>
        <taxon>Bacillales</taxon>
        <taxon>Paenibacillaceae</taxon>
        <taxon>Paenibacillus</taxon>
    </lineage>
</organism>
<evidence type="ECO:0000313" key="3">
    <source>
        <dbReference type="EMBL" id="PYI55695.1"/>
    </source>
</evidence>
<dbReference type="AlphaFoldDB" id="A0A2V5K870"/>
<dbReference type="RefSeq" id="WP_110839495.1">
    <property type="nucleotide sequence ID" value="NZ_QJVJ01000003.1"/>
</dbReference>
<keyword evidence="4" id="KW-1185">Reference proteome</keyword>
<reference evidence="3 4" key="1">
    <citation type="submission" date="2018-05" db="EMBL/GenBank/DDBJ databases">
        <title>Paenibacillus flagellatus sp. nov., isolated from selenium mineral soil.</title>
        <authorList>
            <person name="Dai X."/>
        </authorList>
    </citation>
    <scope>NUCLEOTIDE SEQUENCE [LARGE SCALE GENOMIC DNA]</scope>
    <source>
        <strain evidence="3 4">DXL2</strain>
    </source>
</reference>
<comment type="caution">
    <text evidence="3">The sequence shown here is derived from an EMBL/GenBank/DDBJ whole genome shotgun (WGS) entry which is preliminary data.</text>
</comment>
<dbReference type="OrthoDB" id="1957331at2"/>
<dbReference type="InterPro" id="IPR046720">
    <property type="entry name" value="DUF6612"/>
</dbReference>
<feature type="compositionally biased region" description="Polar residues" evidence="1">
    <location>
        <begin position="45"/>
        <end position="59"/>
    </location>
</feature>
<dbReference type="Pfam" id="PF20316">
    <property type="entry name" value="DUF6612"/>
    <property type="match status" value="1"/>
</dbReference>
<dbReference type="EMBL" id="QJVJ01000003">
    <property type="protein sequence ID" value="PYI55695.1"/>
    <property type="molecule type" value="Genomic_DNA"/>
</dbReference>
<protein>
    <recommendedName>
        <fullName evidence="5">LppX_LprAFG lipoprotein</fullName>
    </recommendedName>
</protein>
<sequence length="309" mass="33766">MTTKTKAWKKTAGTVLCAVCIAVVSACGQKPADPGETKPVASAPNAETSAKSGDQSKAPQTPALKTAADVYAKTVEESAKLESVTVNMNMKQTIEQGADKMDIQSKIDMDVVMKPTMSFKQAISMNMAGQDVKMEMYLTKDGFFMKEPTTGQWMKLPAEQMNQIMSAMSGNQMDPTKQLEKMKPFANDFTMDESGDQYVVKLSASGDKFNEFIRNEIAANMGSDPELGEMLKQSADAMKIKKVEYAFGIDKKTFYPKTMNVSMDLDMDVQGQTVKLVQQIDGTYTGYNNIKEIAVPKEALEAKPVGAAQ</sequence>
<keyword evidence="2" id="KW-0732">Signal</keyword>
<evidence type="ECO:0000256" key="2">
    <source>
        <dbReference type="SAM" id="SignalP"/>
    </source>
</evidence>